<dbReference type="PRINTS" id="PR00313">
    <property type="entry name" value="CABNDNGRPT"/>
</dbReference>
<feature type="compositionally biased region" description="Pro residues" evidence="3">
    <location>
        <begin position="869"/>
        <end position="895"/>
    </location>
</feature>
<dbReference type="SMART" id="SM00320">
    <property type="entry name" value="WD40"/>
    <property type="match status" value="5"/>
</dbReference>
<dbReference type="RefSeq" id="WP_316432101.1">
    <property type="nucleotide sequence ID" value="NZ_CP053586.1"/>
</dbReference>
<dbReference type="PANTHER" id="PTHR30344:SF1">
    <property type="entry name" value="6-PHOSPHOGLUCONOLACTONASE"/>
    <property type="match status" value="1"/>
</dbReference>
<feature type="compositionally biased region" description="Gly residues" evidence="3">
    <location>
        <begin position="823"/>
        <end position="867"/>
    </location>
</feature>
<dbReference type="SUPFAM" id="SSF82171">
    <property type="entry name" value="DPP6 N-terminal domain-like"/>
    <property type="match status" value="1"/>
</dbReference>
<reference evidence="5" key="1">
    <citation type="submission" date="2020-05" db="EMBL/GenBank/DDBJ databases">
        <authorList>
            <person name="Zhu T."/>
            <person name="Keshari N."/>
            <person name="Lu X."/>
        </authorList>
    </citation>
    <scope>NUCLEOTIDE SEQUENCE</scope>
    <source>
        <strain evidence="5">NK1-12</strain>
    </source>
</reference>
<comment type="similarity">
    <text evidence="1">Belongs to the cycloisomerase 2 family.</text>
</comment>
<evidence type="ECO:0000256" key="1">
    <source>
        <dbReference type="ARBA" id="ARBA00005564"/>
    </source>
</evidence>
<dbReference type="InterPro" id="IPR019405">
    <property type="entry name" value="Lactonase_7-beta_prop"/>
</dbReference>
<feature type="domain" description="SbsA Ig-like" evidence="4">
    <location>
        <begin position="368"/>
        <end position="478"/>
    </location>
</feature>
<dbReference type="AlphaFoldDB" id="A0AA96WIR3"/>
<feature type="compositionally biased region" description="Basic and acidic residues" evidence="3">
    <location>
        <begin position="947"/>
        <end position="961"/>
    </location>
</feature>
<feature type="domain" description="SbsA Ig-like" evidence="4">
    <location>
        <begin position="482"/>
        <end position="594"/>
    </location>
</feature>
<dbReference type="Gene3D" id="2.130.10.10">
    <property type="entry name" value="YVTN repeat-like/Quinoprotein amine dehydrogenase"/>
    <property type="match status" value="3"/>
</dbReference>
<dbReference type="Pfam" id="PF10282">
    <property type="entry name" value="Lactonase"/>
    <property type="match status" value="2"/>
</dbReference>
<dbReference type="Gene3D" id="2.150.10.10">
    <property type="entry name" value="Serralysin-like metalloprotease, C-terminal"/>
    <property type="match status" value="1"/>
</dbReference>
<proteinExistence type="inferred from homology"/>
<dbReference type="InterPro" id="IPR001680">
    <property type="entry name" value="WD40_rpt"/>
</dbReference>
<dbReference type="InterPro" id="IPR011049">
    <property type="entry name" value="Serralysin-like_metalloprot_C"/>
</dbReference>
<feature type="region of interest" description="Disordered" evidence="3">
    <location>
        <begin position="947"/>
        <end position="974"/>
    </location>
</feature>
<name>A0AA96WIR3_9CYAN</name>
<organism evidence="5">
    <name type="scientific">Leptolyngbya sp. NK1-12</name>
    <dbReference type="NCBI Taxonomy" id="2547451"/>
    <lineage>
        <taxon>Bacteria</taxon>
        <taxon>Bacillati</taxon>
        <taxon>Cyanobacteriota</taxon>
        <taxon>Cyanophyceae</taxon>
        <taxon>Leptolyngbyales</taxon>
        <taxon>Leptolyngbyaceae</taxon>
        <taxon>Leptolyngbya group</taxon>
        <taxon>Leptolyngbya</taxon>
    </lineage>
</organism>
<feature type="region of interest" description="Disordered" evidence="3">
    <location>
        <begin position="819"/>
        <end position="899"/>
    </location>
</feature>
<feature type="domain" description="SbsA Ig-like" evidence="4">
    <location>
        <begin position="596"/>
        <end position="706"/>
    </location>
</feature>
<dbReference type="SUPFAM" id="SSF69322">
    <property type="entry name" value="Tricorn protease domain 2"/>
    <property type="match status" value="1"/>
</dbReference>
<sequence length="1106" mass="114057">MPQNHLTFVEFLKDGTAPVDGLNTANAVLLSPDGKFVYATGGGNDDAVTVFARDTQTGNLTFVETLKDTTAGAGNRLNGASGLAMSPDGTTVYVAGTDDNAISVFSRNAQTGRLTFVETIVDSTNLTAVSGVAVSSDGNFVYAVSGGSSDTITVFSRSSDGKLTLVEALKNNTNGITNFDNPSRLVLSPDGNHVYVTTSNALAIFSRNSNDGKLTFVRTLRSSNNNITNMGSPTGVAISSDGQHVYVTAGGNSDAIVVFSRNSSTGELTFVESLKDTATLDGAARVTLSPDGNYVYVTSTDSDAIVVYSRNSTTGKLTFEQLLKDGEDGIDGLDGARGITVSADGKHIYAVGSVDHAIAVFTTAPPPDVTAPTVVLYTPDTNGTDVEPTENLEIEFNEAVKKGSGNIVIKDSNGNVIETIDITSNAVTITDKTVKIDPVGFLPKGNTYYVEIDATAITDLAGNAFAGITGASTWSFSTVAPDQSGPTIIELNPDTDTFNVPVGKNLVITFDEAIQKGTGKIYIKKEDGTVAEEIDVTSNLVTINNNTFTATINPANDLEENVFYYVEVDFGAFKDLDGNDFAGISGNTEWTFATPDNQAPTAALSPTDDATDVVINSELVLTFSETVLPGTGNIVVKKKSDGSTVELFDASSVSLEDNGKKLVLRFSNLLATSTEYYVEIDQAAFTDRVGNPFAGLSGTDAWNFTTSSNGDITAPTVDIIDVSPDPRTTGVDSITIQFDEVVQGFDIADLQLTLDGNLIDLSAANLNTQDNQTWTLSGLNNLTSAVGTYVLSLSEANSGITDGAGNALVFGASEDWMVEAPNSGGGGDPGGGGNPGGGNPGGGNPGSGGNPGGGNPGGGNPGGGTPDPGGTPAPISPTPISPTPGGPTPINPTPGLPGTADQVLTFAAVPAPINFKLGKPGITRAGTNKVDRLTGTNFRDVLNARSGNDRVNAKGGNDRIRAGAGNDTVRAGKGDDFVRGDSGNDRLIGDAGNDVLVGGAGDDQITGGSGKDTLVYSSLAEGVDRFTDFNAAEDLLDLRGLFGQTQFAGASLTARFKQFIQLEQVGADTVIKVDADGNGSGTTFQPIITLSNVAVANVKSTNFVLG</sequence>
<gene>
    <name evidence="5" type="ORF">HJG54_25855</name>
</gene>
<evidence type="ECO:0000259" key="4">
    <source>
        <dbReference type="Pfam" id="PF13205"/>
    </source>
</evidence>
<dbReference type="Pfam" id="PF00353">
    <property type="entry name" value="HemolysinCabind"/>
    <property type="match status" value="2"/>
</dbReference>
<dbReference type="PANTHER" id="PTHR30344">
    <property type="entry name" value="6-PHOSPHOGLUCONOLACTONASE-RELATED"/>
    <property type="match status" value="1"/>
</dbReference>
<dbReference type="Pfam" id="PF13205">
    <property type="entry name" value="Big_5"/>
    <property type="match status" value="3"/>
</dbReference>
<dbReference type="InterPro" id="IPR018511">
    <property type="entry name" value="Hemolysin-typ_Ca-bd_CS"/>
</dbReference>
<dbReference type="InterPro" id="IPR001343">
    <property type="entry name" value="Hemolysn_Ca-bd"/>
</dbReference>
<dbReference type="GO" id="GO:0017057">
    <property type="term" value="F:6-phosphogluconolactonase activity"/>
    <property type="evidence" value="ECO:0007669"/>
    <property type="project" value="TreeGrafter"/>
</dbReference>
<dbReference type="InterPro" id="IPR032812">
    <property type="entry name" value="SbsA_Ig"/>
</dbReference>
<dbReference type="Gene3D" id="2.60.40.1220">
    <property type="match status" value="3"/>
</dbReference>
<evidence type="ECO:0000256" key="2">
    <source>
        <dbReference type="ARBA" id="ARBA00022729"/>
    </source>
</evidence>
<keyword evidence="2" id="KW-0732">Signal</keyword>
<protein>
    <submittedName>
        <fullName evidence="5">Beta-propeller fold lactonase family protein</fullName>
    </submittedName>
</protein>
<dbReference type="PROSITE" id="PS00330">
    <property type="entry name" value="HEMOLYSIN_CALCIUM"/>
    <property type="match status" value="2"/>
</dbReference>
<dbReference type="InterPro" id="IPR050282">
    <property type="entry name" value="Cycloisomerase_2"/>
</dbReference>
<evidence type="ECO:0000313" key="5">
    <source>
        <dbReference type="EMBL" id="WNZ25915.1"/>
    </source>
</evidence>
<dbReference type="InterPro" id="IPR015943">
    <property type="entry name" value="WD40/YVTN_repeat-like_dom_sf"/>
</dbReference>
<dbReference type="EMBL" id="CP053586">
    <property type="protein sequence ID" value="WNZ25915.1"/>
    <property type="molecule type" value="Genomic_DNA"/>
</dbReference>
<dbReference type="SUPFAM" id="SSF51120">
    <property type="entry name" value="beta-Roll"/>
    <property type="match status" value="1"/>
</dbReference>
<accession>A0AA96WIR3</accession>
<dbReference type="InterPro" id="IPR014755">
    <property type="entry name" value="Cu-Rt/internalin_Ig-like"/>
</dbReference>
<evidence type="ECO:0000256" key="3">
    <source>
        <dbReference type="SAM" id="MobiDB-lite"/>
    </source>
</evidence>
<dbReference type="GO" id="GO:0005509">
    <property type="term" value="F:calcium ion binding"/>
    <property type="evidence" value="ECO:0007669"/>
    <property type="project" value="InterPro"/>
</dbReference>